<evidence type="ECO:0000313" key="7">
    <source>
        <dbReference type="Proteomes" id="UP000278962"/>
    </source>
</evidence>
<comment type="subunit">
    <text evidence="3">Homodimer. Interacts with LigD.</text>
</comment>
<evidence type="ECO:0000256" key="1">
    <source>
        <dbReference type="ARBA" id="ARBA00023125"/>
    </source>
</evidence>
<reference evidence="6 7" key="1">
    <citation type="submission" date="2018-10" db="EMBL/GenBank/DDBJ databases">
        <title>Genomic Encyclopedia of Archaeal and Bacterial Type Strains, Phase II (KMG-II): from individual species to whole genera.</title>
        <authorList>
            <person name="Goeker M."/>
        </authorList>
    </citation>
    <scope>NUCLEOTIDE SEQUENCE [LARGE SCALE GENOMIC DNA]</scope>
    <source>
        <strain evidence="6 7">DSM 14954</strain>
    </source>
</reference>
<keyword evidence="3" id="KW-0234">DNA repair</keyword>
<gene>
    <name evidence="3" type="primary">ku</name>
    <name evidence="6" type="ORF">C8N24_3791</name>
</gene>
<dbReference type="InterPro" id="IPR016194">
    <property type="entry name" value="SPOC-like_C_dom_sf"/>
</dbReference>
<dbReference type="HAMAP" id="MF_01875">
    <property type="entry name" value="Prokaryotic_Ku"/>
    <property type="match status" value="1"/>
</dbReference>
<dbReference type="CDD" id="cd00789">
    <property type="entry name" value="KU_like"/>
    <property type="match status" value="1"/>
</dbReference>
<dbReference type="FunFam" id="2.40.290.10:FF:000004">
    <property type="entry name" value="Non-homologous end joining protein Ku"/>
    <property type="match status" value="1"/>
</dbReference>
<comment type="similarity">
    <text evidence="3">Belongs to the prokaryotic Ku family.</text>
</comment>
<dbReference type="Gene3D" id="2.40.290.10">
    <property type="match status" value="1"/>
</dbReference>
<dbReference type="PANTHER" id="PTHR41251:SF1">
    <property type="entry name" value="NON-HOMOLOGOUS END JOINING PROTEIN KU"/>
    <property type="match status" value="1"/>
</dbReference>
<dbReference type="NCBIfam" id="TIGR02772">
    <property type="entry name" value="Ku_bact"/>
    <property type="match status" value="1"/>
</dbReference>
<comment type="caution">
    <text evidence="6">The sequence shown here is derived from an EMBL/GenBank/DDBJ whole genome shotgun (WGS) entry which is preliminary data.</text>
</comment>
<keyword evidence="1 3" id="KW-0238">DNA-binding</keyword>
<dbReference type="EMBL" id="RBIL01000001">
    <property type="protein sequence ID" value="RKQ93916.1"/>
    <property type="molecule type" value="Genomic_DNA"/>
</dbReference>
<evidence type="ECO:0000259" key="5">
    <source>
        <dbReference type="SMART" id="SM00559"/>
    </source>
</evidence>
<protein>
    <recommendedName>
        <fullName evidence="3">Non-homologous end joining protein Ku</fullName>
    </recommendedName>
</protein>
<evidence type="ECO:0000256" key="3">
    <source>
        <dbReference type="HAMAP-Rule" id="MF_01875"/>
    </source>
</evidence>
<dbReference type="AlphaFoldDB" id="A0A660LHR7"/>
<keyword evidence="3" id="KW-0227">DNA damage</keyword>
<sequence length="278" mass="30632">MWSGAISFGLVNVPIKLYSAVSKKTVRFHQINGETGNRISQKRTDSVTGEEVAYENLVKGYELTRDQYVIIEPDELDALDPEKSRTIDIEDFVDLAEIDPVYYDHPYYLVPDKGAAKAYGLLLNAMQESGRVAIARVVLRSKEQLVAIRPGQDGTVLMMETMIFADEVVPKDALDGLPEAEELQVSDREIAMAQQLIESLVTEFEPSRYKDEYREKVLNLIEAKAEGAEIISQPEAPTPTAVPDLMAALEASLAAVGGDDKPKKKASAKASEKEPAKS</sequence>
<evidence type="ECO:0000256" key="2">
    <source>
        <dbReference type="ARBA" id="ARBA00023172"/>
    </source>
</evidence>
<dbReference type="InterPro" id="IPR006164">
    <property type="entry name" value="DNA_bd_Ku70/Ku80"/>
</dbReference>
<evidence type="ECO:0000256" key="4">
    <source>
        <dbReference type="SAM" id="MobiDB-lite"/>
    </source>
</evidence>
<dbReference type="Pfam" id="PF02735">
    <property type="entry name" value="Ku"/>
    <property type="match status" value="1"/>
</dbReference>
<dbReference type="Proteomes" id="UP000278962">
    <property type="component" value="Unassembled WGS sequence"/>
</dbReference>
<dbReference type="PIRSF" id="PIRSF006493">
    <property type="entry name" value="Prok_Ku"/>
    <property type="match status" value="1"/>
</dbReference>
<evidence type="ECO:0000313" key="6">
    <source>
        <dbReference type="EMBL" id="RKQ93916.1"/>
    </source>
</evidence>
<keyword evidence="7" id="KW-1185">Reference proteome</keyword>
<proteinExistence type="inferred from homology"/>
<organism evidence="6 7">
    <name type="scientific">Solirubrobacter pauli</name>
    <dbReference type="NCBI Taxonomy" id="166793"/>
    <lineage>
        <taxon>Bacteria</taxon>
        <taxon>Bacillati</taxon>
        <taxon>Actinomycetota</taxon>
        <taxon>Thermoleophilia</taxon>
        <taxon>Solirubrobacterales</taxon>
        <taxon>Solirubrobacteraceae</taxon>
        <taxon>Solirubrobacter</taxon>
    </lineage>
</organism>
<dbReference type="PANTHER" id="PTHR41251">
    <property type="entry name" value="NON-HOMOLOGOUS END JOINING PROTEIN KU"/>
    <property type="match status" value="1"/>
</dbReference>
<dbReference type="GO" id="GO:0006310">
    <property type="term" value="P:DNA recombination"/>
    <property type="evidence" value="ECO:0007669"/>
    <property type="project" value="UniProtKB-KW"/>
</dbReference>
<accession>A0A660LHR7</accession>
<feature type="domain" description="Ku" evidence="5">
    <location>
        <begin position="49"/>
        <end position="179"/>
    </location>
</feature>
<dbReference type="InterPro" id="IPR009187">
    <property type="entry name" value="Prok_Ku"/>
</dbReference>
<name>A0A660LHR7_9ACTN</name>
<keyword evidence="2 3" id="KW-0233">DNA recombination</keyword>
<dbReference type="GO" id="GO:0006303">
    <property type="term" value="P:double-strand break repair via nonhomologous end joining"/>
    <property type="evidence" value="ECO:0007669"/>
    <property type="project" value="UniProtKB-UniRule"/>
</dbReference>
<dbReference type="SUPFAM" id="SSF100939">
    <property type="entry name" value="SPOC domain-like"/>
    <property type="match status" value="1"/>
</dbReference>
<dbReference type="GO" id="GO:0003690">
    <property type="term" value="F:double-stranded DNA binding"/>
    <property type="evidence" value="ECO:0007669"/>
    <property type="project" value="UniProtKB-UniRule"/>
</dbReference>
<comment type="function">
    <text evidence="3">With LigD forms a non-homologous end joining (NHEJ) DNA repair enzyme, which repairs dsDNA breaks with reduced fidelity. Binds linear dsDNA with 5'- and 3'- overhangs but not closed circular dsDNA nor ssDNA. Recruits and stimulates the ligase activity of LigD.</text>
</comment>
<feature type="region of interest" description="Disordered" evidence="4">
    <location>
        <begin position="256"/>
        <end position="278"/>
    </location>
</feature>
<dbReference type="SMART" id="SM00559">
    <property type="entry name" value="Ku78"/>
    <property type="match status" value="1"/>
</dbReference>